<proteinExistence type="predicted"/>
<organism evidence="2 3">
    <name type="scientific">Massariosphaeria phaeospora</name>
    <dbReference type="NCBI Taxonomy" id="100035"/>
    <lineage>
        <taxon>Eukaryota</taxon>
        <taxon>Fungi</taxon>
        <taxon>Dikarya</taxon>
        <taxon>Ascomycota</taxon>
        <taxon>Pezizomycotina</taxon>
        <taxon>Dothideomycetes</taxon>
        <taxon>Pleosporomycetidae</taxon>
        <taxon>Pleosporales</taxon>
        <taxon>Pleosporales incertae sedis</taxon>
        <taxon>Massariosphaeria</taxon>
    </lineage>
</organism>
<dbReference type="AlphaFoldDB" id="A0A7C8MFP3"/>
<sequence length="192" mass="21062">MRGAHAPRERLHRPPAAQHGPRTPNKAASRLALHAAHDQHQHQHQRQATPYQLTPPPAAVSHRRQPGDSLQTAKLITSCTAEPLTSPSRARARAAPAGPKAIGLRLSHRCNLWLSAPSSWPPTPSLRVGRKIKRFPGDCKAVSWCSYHLLLSLLSPFISGPSRFTTPMFHRRAASPLHCLPLFSPLSTCLPT</sequence>
<evidence type="ECO:0000313" key="2">
    <source>
        <dbReference type="EMBL" id="KAF2875781.1"/>
    </source>
</evidence>
<evidence type="ECO:0000313" key="3">
    <source>
        <dbReference type="Proteomes" id="UP000481861"/>
    </source>
</evidence>
<keyword evidence="3" id="KW-1185">Reference proteome</keyword>
<dbReference type="Proteomes" id="UP000481861">
    <property type="component" value="Unassembled WGS sequence"/>
</dbReference>
<evidence type="ECO:0000256" key="1">
    <source>
        <dbReference type="SAM" id="MobiDB-lite"/>
    </source>
</evidence>
<reference evidence="2 3" key="1">
    <citation type="submission" date="2020-01" db="EMBL/GenBank/DDBJ databases">
        <authorList>
            <consortium name="DOE Joint Genome Institute"/>
            <person name="Haridas S."/>
            <person name="Albert R."/>
            <person name="Binder M."/>
            <person name="Bloem J."/>
            <person name="Labutti K."/>
            <person name="Salamov A."/>
            <person name="Andreopoulos B."/>
            <person name="Baker S.E."/>
            <person name="Barry K."/>
            <person name="Bills G."/>
            <person name="Bluhm B.H."/>
            <person name="Cannon C."/>
            <person name="Castanera R."/>
            <person name="Culley D.E."/>
            <person name="Daum C."/>
            <person name="Ezra D."/>
            <person name="Gonzalez J.B."/>
            <person name="Henrissat B."/>
            <person name="Kuo A."/>
            <person name="Liang C."/>
            <person name="Lipzen A."/>
            <person name="Lutzoni F."/>
            <person name="Magnuson J."/>
            <person name="Mondo S."/>
            <person name="Nolan M."/>
            <person name="Ohm R."/>
            <person name="Pangilinan J."/>
            <person name="Park H.-J.H."/>
            <person name="Ramirez L."/>
            <person name="Alfaro M."/>
            <person name="Sun H."/>
            <person name="Tritt A."/>
            <person name="Yoshinaga Y."/>
            <person name="Zwiers L.-H.L."/>
            <person name="Turgeon B.G."/>
            <person name="Goodwin S.B."/>
            <person name="Spatafora J.W."/>
            <person name="Crous P.W."/>
            <person name="Grigoriev I.V."/>
        </authorList>
    </citation>
    <scope>NUCLEOTIDE SEQUENCE [LARGE SCALE GENOMIC DNA]</scope>
    <source>
        <strain evidence="2 3">CBS 611.86</strain>
    </source>
</reference>
<name>A0A7C8MFP3_9PLEO</name>
<protein>
    <submittedName>
        <fullName evidence="2">Uncharacterized protein</fullName>
    </submittedName>
</protein>
<comment type="caution">
    <text evidence="2">The sequence shown here is derived from an EMBL/GenBank/DDBJ whole genome shotgun (WGS) entry which is preliminary data.</text>
</comment>
<feature type="region of interest" description="Disordered" evidence="1">
    <location>
        <begin position="1"/>
        <end position="68"/>
    </location>
</feature>
<gene>
    <name evidence="2" type="ORF">BDV95DRAFT_281536</name>
</gene>
<accession>A0A7C8MFP3</accession>
<dbReference type="EMBL" id="JAADJZ010000004">
    <property type="protein sequence ID" value="KAF2875781.1"/>
    <property type="molecule type" value="Genomic_DNA"/>
</dbReference>